<evidence type="ECO:0000256" key="1">
    <source>
        <dbReference type="SAM" id="Phobius"/>
    </source>
</evidence>
<comment type="caution">
    <text evidence="2">The sequence shown here is derived from an EMBL/GenBank/DDBJ whole genome shotgun (WGS) entry which is preliminary data.</text>
</comment>
<evidence type="ECO:0000313" key="2">
    <source>
        <dbReference type="EMBL" id="MFD1587436.1"/>
    </source>
</evidence>
<proteinExistence type="predicted"/>
<name>A0ABD6CBN6_9EURY</name>
<keyword evidence="1" id="KW-0812">Transmembrane</keyword>
<dbReference type="RefSeq" id="WP_247373534.1">
    <property type="nucleotide sequence ID" value="NZ_JALLGV010000001.1"/>
</dbReference>
<keyword evidence="1" id="KW-0472">Membrane</keyword>
<protein>
    <submittedName>
        <fullName evidence="2">Cox cluster protein</fullName>
    </submittedName>
</protein>
<keyword evidence="3" id="KW-1185">Reference proteome</keyword>
<gene>
    <name evidence="2" type="ORF">ACFR9U_10605</name>
</gene>
<dbReference type="Proteomes" id="UP001597119">
    <property type="component" value="Unassembled WGS sequence"/>
</dbReference>
<keyword evidence="1" id="KW-1133">Transmembrane helix</keyword>
<organism evidence="2 3">
    <name type="scientific">Halorientalis brevis</name>
    <dbReference type="NCBI Taxonomy" id="1126241"/>
    <lineage>
        <taxon>Archaea</taxon>
        <taxon>Methanobacteriati</taxon>
        <taxon>Methanobacteriota</taxon>
        <taxon>Stenosarchaea group</taxon>
        <taxon>Halobacteria</taxon>
        <taxon>Halobacteriales</taxon>
        <taxon>Haloarculaceae</taxon>
        <taxon>Halorientalis</taxon>
    </lineage>
</organism>
<reference evidence="2 3" key="1">
    <citation type="journal article" date="2019" name="Int. J. Syst. Evol. Microbiol.">
        <title>The Global Catalogue of Microorganisms (GCM) 10K type strain sequencing project: providing services to taxonomists for standard genome sequencing and annotation.</title>
        <authorList>
            <consortium name="The Broad Institute Genomics Platform"/>
            <consortium name="The Broad Institute Genome Sequencing Center for Infectious Disease"/>
            <person name="Wu L."/>
            <person name="Ma J."/>
        </authorList>
    </citation>
    <scope>NUCLEOTIDE SEQUENCE [LARGE SCALE GENOMIC DNA]</scope>
    <source>
        <strain evidence="2 3">CGMCC 1.12125</strain>
    </source>
</reference>
<evidence type="ECO:0000313" key="3">
    <source>
        <dbReference type="Proteomes" id="UP001597119"/>
    </source>
</evidence>
<dbReference type="Pfam" id="PF24364">
    <property type="entry name" value="DUF7520"/>
    <property type="match status" value="1"/>
</dbReference>
<dbReference type="AlphaFoldDB" id="A0ABD6CBN6"/>
<accession>A0ABD6CBN6</accession>
<feature type="transmembrane region" description="Helical" evidence="1">
    <location>
        <begin position="54"/>
        <end position="78"/>
    </location>
</feature>
<sequence>MTDADTTSGSRVVLTVFTVVVLIAGVMGTILGAIRPEDLDPELFGIIQLPPTPLGTALFGMITVGVGLGALIGAVVYISNRYDADAVE</sequence>
<dbReference type="EMBL" id="JBHUDJ010000003">
    <property type="protein sequence ID" value="MFD1587436.1"/>
    <property type="molecule type" value="Genomic_DNA"/>
</dbReference>
<feature type="transmembrane region" description="Helical" evidence="1">
    <location>
        <begin position="12"/>
        <end position="34"/>
    </location>
</feature>
<dbReference type="InterPro" id="IPR055942">
    <property type="entry name" value="DUF7520"/>
</dbReference>